<gene>
    <name evidence="3" type="ORF">FE257_013039</name>
</gene>
<evidence type="ECO:0000313" key="3">
    <source>
        <dbReference type="EMBL" id="KAF9885322.1"/>
    </source>
</evidence>
<reference evidence="3" key="2">
    <citation type="submission" date="2020-02" db="EMBL/GenBank/DDBJ databases">
        <authorList>
            <person name="Gilchrist C.L.M."/>
            <person name="Chooi Y.-H."/>
        </authorList>
    </citation>
    <scope>NUCLEOTIDE SEQUENCE</scope>
    <source>
        <strain evidence="3">MST-FP2251</strain>
    </source>
</reference>
<feature type="region of interest" description="Disordered" evidence="1">
    <location>
        <begin position="1"/>
        <end position="43"/>
    </location>
</feature>
<dbReference type="PANTHER" id="PTHR38790">
    <property type="entry name" value="2EXR DOMAIN-CONTAINING PROTEIN-RELATED"/>
    <property type="match status" value="1"/>
</dbReference>
<sequence>MVRKRKRRNNPEPKTQKEKKAKLTVPPDQWSREKEQNIHSQEQSDFLRLPQEIREIIYRYIIIQPTTIHISYAGTKPPNFTSFLCQTARGERQYSRPGDHGIGNGISHHQCTPRVWRFSASVKRNPPEVRQHARVMSLLCSCKRTYFETVDMLYHENVFYIENPRTLLELSTSMPQHRLSAFRQLYIESPTYNQLTEKVKRQWARVVGVLKRLDGLEVLCVILRLSFPEGKRQMAESLKLLKDAELPVCSTVGIEEIRGLLADLPF</sequence>
<reference evidence="3" key="1">
    <citation type="journal article" date="2019" name="Beilstein J. Org. Chem.">
        <title>Nanangenines: drimane sesquiterpenoids as the dominant metabolite cohort of a novel Australian fungus, Aspergillus nanangensis.</title>
        <authorList>
            <person name="Lacey H.J."/>
            <person name="Gilchrist C.L.M."/>
            <person name="Crombie A."/>
            <person name="Kalaitzis J.A."/>
            <person name="Vuong D."/>
            <person name="Rutledge P.J."/>
            <person name="Turner P."/>
            <person name="Pitt J.I."/>
            <person name="Lacey E."/>
            <person name="Chooi Y.H."/>
            <person name="Piggott A.M."/>
        </authorList>
    </citation>
    <scope>NUCLEOTIDE SEQUENCE</scope>
    <source>
        <strain evidence="3">MST-FP2251</strain>
    </source>
</reference>
<comment type="caution">
    <text evidence="3">The sequence shown here is derived from an EMBL/GenBank/DDBJ whole genome shotgun (WGS) entry which is preliminary data.</text>
</comment>
<feature type="compositionally biased region" description="Basic and acidic residues" evidence="1">
    <location>
        <begin position="9"/>
        <end position="18"/>
    </location>
</feature>
<organism evidence="3 4">
    <name type="scientific">Aspergillus nanangensis</name>
    <dbReference type="NCBI Taxonomy" id="2582783"/>
    <lineage>
        <taxon>Eukaryota</taxon>
        <taxon>Fungi</taxon>
        <taxon>Dikarya</taxon>
        <taxon>Ascomycota</taxon>
        <taxon>Pezizomycotina</taxon>
        <taxon>Eurotiomycetes</taxon>
        <taxon>Eurotiomycetidae</taxon>
        <taxon>Eurotiales</taxon>
        <taxon>Aspergillaceae</taxon>
        <taxon>Aspergillus</taxon>
        <taxon>Aspergillus subgen. Circumdati</taxon>
    </lineage>
</organism>
<accession>A0AAD4CFF8</accession>
<name>A0AAD4CFF8_ASPNN</name>
<proteinExistence type="predicted"/>
<keyword evidence="4" id="KW-1185">Reference proteome</keyword>
<dbReference type="Pfam" id="PF24864">
    <property type="entry name" value="DUF7730"/>
    <property type="match status" value="1"/>
</dbReference>
<dbReference type="AlphaFoldDB" id="A0AAD4CFF8"/>
<feature type="domain" description="DUF7730" evidence="2">
    <location>
        <begin position="39"/>
        <end position="229"/>
    </location>
</feature>
<dbReference type="EMBL" id="VCAU01000098">
    <property type="protein sequence ID" value="KAF9885322.1"/>
    <property type="molecule type" value="Genomic_DNA"/>
</dbReference>
<evidence type="ECO:0000313" key="4">
    <source>
        <dbReference type="Proteomes" id="UP001194746"/>
    </source>
</evidence>
<protein>
    <recommendedName>
        <fullName evidence="2">DUF7730 domain-containing protein</fullName>
    </recommendedName>
</protein>
<dbReference type="InterPro" id="IPR056632">
    <property type="entry name" value="DUF7730"/>
</dbReference>
<evidence type="ECO:0000256" key="1">
    <source>
        <dbReference type="SAM" id="MobiDB-lite"/>
    </source>
</evidence>
<evidence type="ECO:0000259" key="2">
    <source>
        <dbReference type="Pfam" id="PF24864"/>
    </source>
</evidence>
<dbReference type="Proteomes" id="UP001194746">
    <property type="component" value="Unassembled WGS sequence"/>
</dbReference>